<name>A0AAV7QW64_PLEWA</name>
<evidence type="ECO:0000313" key="2">
    <source>
        <dbReference type="Proteomes" id="UP001066276"/>
    </source>
</evidence>
<sequence>MCRLTGIQPIPSVPLVRCSGNLQLWRLNVVEWNLFNDGSMLGDFFDPFLPWGFADGKKDICLMLTDVIVVDDNCNEVIIMGEGGAVNVAVVAVVIKAVVNDALVNKTEIFEVDGGRDLDWFLIFIVLPASVEGSE</sequence>
<organism evidence="1 2">
    <name type="scientific">Pleurodeles waltl</name>
    <name type="common">Iberian ribbed newt</name>
    <dbReference type="NCBI Taxonomy" id="8319"/>
    <lineage>
        <taxon>Eukaryota</taxon>
        <taxon>Metazoa</taxon>
        <taxon>Chordata</taxon>
        <taxon>Craniata</taxon>
        <taxon>Vertebrata</taxon>
        <taxon>Euteleostomi</taxon>
        <taxon>Amphibia</taxon>
        <taxon>Batrachia</taxon>
        <taxon>Caudata</taxon>
        <taxon>Salamandroidea</taxon>
        <taxon>Salamandridae</taxon>
        <taxon>Pleurodelinae</taxon>
        <taxon>Pleurodeles</taxon>
    </lineage>
</organism>
<reference evidence="1" key="1">
    <citation type="journal article" date="2022" name="bioRxiv">
        <title>Sequencing and chromosome-scale assembly of the giantPleurodeles waltlgenome.</title>
        <authorList>
            <person name="Brown T."/>
            <person name="Elewa A."/>
            <person name="Iarovenko S."/>
            <person name="Subramanian E."/>
            <person name="Araus A.J."/>
            <person name="Petzold A."/>
            <person name="Susuki M."/>
            <person name="Suzuki K.-i.T."/>
            <person name="Hayashi T."/>
            <person name="Toyoda A."/>
            <person name="Oliveira C."/>
            <person name="Osipova E."/>
            <person name="Leigh N.D."/>
            <person name="Simon A."/>
            <person name="Yun M.H."/>
        </authorList>
    </citation>
    <scope>NUCLEOTIDE SEQUENCE</scope>
    <source>
        <strain evidence="1">20211129_DDA</strain>
        <tissue evidence="1">Liver</tissue>
    </source>
</reference>
<dbReference type="Proteomes" id="UP001066276">
    <property type="component" value="Chromosome 6"/>
</dbReference>
<protein>
    <submittedName>
        <fullName evidence="1">Uncharacterized protein</fullName>
    </submittedName>
</protein>
<gene>
    <name evidence="1" type="ORF">NDU88_011074</name>
</gene>
<proteinExistence type="predicted"/>
<dbReference type="AlphaFoldDB" id="A0AAV7QW64"/>
<accession>A0AAV7QW64</accession>
<comment type="caution">
    <text evidence="1">The sequence shown here is derived from an EMBL/GenBank/DDBJ whole genome shotgun (WGS) entry which is preliminary data.</text>
</comment>
<evidence type="ECO:0000313" key="1">
    <source>
        <dbReference type="EMBL" id="KAJ1144779.1"/>
    </source>
</evidence>
<dbReference type="EMBL" id="JANPWB010000010">
    <property type="protein sequence ID" value="KAJ1144779.1"/>
    <property type="molecule type" value="Genomic_DNA"/>
</dbReference>
<keyword evidence="2" id="KW-1185">Reference proteome</keyword>